<name>A0A5J6FIY6_9ACTN</name>
<dbReference type="InterPro" id="IPR012349">
    <property type="entry name" value="Split_barrel_FMN-bd"/>
</dbReference>
<dbReference type="InterPro" id="IPR004378">
    <property type="entry name" value="F420H2_quin_Rdtase"/>
</dbReference>
<dbReference type="EMBL" id="CP023702">
    <property type="protein sequence ID" value="QEU76609.1"/>
    <property type="molecule type" value="Genomic_DNA"/>
</dbReference>
<keyword evidence="2" id="KW-1185">Reference proteome</keyword>
<reference evidence="1 2" key="1">
    <citation type="submission" date="2017-09" db="EMBL/GenBank/DDBJ databases">
        <authorList>
            <person name="Lee N."/>
            <person name="Cho B.-K."/>
        </authorList>
    </citation>
    <scope>NUCLEOTIDE SEQUENCE [LARGE SCALE GENOMIC DNA]</scope>
    <source>
        <strain evidence="1 2">ATCC 12769</strain>
    </source>
</reference>
<proteinExistence type="predicted"/>
<dbReference type="Proteomes" id="UP000326178">
    <property type="component" value="Chromosome"/>
</dbReference>
<gene>
    <name evidence="1" type="ORF">CP967_17620</name>
</gene>
<organism evidence="1 2">
    <name type="scientific">Streptomyces nitrosporeus</name>
    <dbReference type="NCBI Taxonomy" id="28894"/>
    <lineage>
        <taxon>Bacteria</taxon>
        <taxon>Bacillati</taxon>
        <taxon>Actinomycetota</taxon>
        <taxon>Actinomycetes</taxon>
        <taxon>Kitasatosporales</taxon>
        <taxon>Streptomycetaceae</taxon>
        <taxon>Streptomyces</taxon>
    </lineage>
</organism>
<evidence type="ECO:0000313" key="1">
    <source>
        <dbReference type="EMBL" id="QEU76609.1"/>
    </source>
</evidence>
<dbReference type="OrthoDB" id="163266at2"/>
<dbReference type="NCBIfam" id="TIGR00026">
    <property type="entry name" value="hi_GC_TIGR00026"/>
    <property type="match status" value="1"/>
</dbReference>
<dbReference type="Gene3D" id="2.30.110.10">
    <property type="entry name" value="Electron Transport, Fmn-binding Protein, Chain A"/>
    <property type="match status" value="1"/>
</dbReference>
<dbReference type="KEGG" id="snk:CP967_17620"/>
<accession>A0A5J6FIY6</accession>
<evidence type="ECO:0000313" key="2">
    <source>
        <dbReference type="Proteomes" id="UP000326178"/>
    </source>
</evidence>
<sequence>MPVLLFRMGIGPLFRGRLLLLVHTGRLTGEPRRTVLEVVGTGEMGGRRTWTLASGFGPRADWYRNLRRTPQAVVQAGRGYHAVSARFPAPEEGGELMARYADRHPRTARRLCAFMGFPVDGSAEDYRRAGASIPFVVLVEDLS</sequence>
<dbReference type="GO" id="GO:0016491">
    <property type="term" value="F:oxidoreductase activity"/>
    <property type="evidence" value="ECO:0007669"/>
    <property type="project" value="InterPro"/>
</dbReference>
<dbReference type="AlphaFoldDB" id="A0A5J6FIY6"/>
<dbReference type="Pfam" id="PF04075">
    <property type="entry name" value="F420H2_quin_red"/>
    <property type="match status" value="1"/>
</dbReference>
<protein>
    <submittedName>
        <fullName evidence="1">Nitroreductase family deazaflavin-dependent oxidoreductase</fullName>
    </submittedName>
</protein>